<comment type="caution">
    <text evidence="1">The sequence shown here is derived from an EMBL/GenBank/DDBJ whole genome shotgun (WGS) entry which is preliminary data.</text>
</comment>
<sequence>MQGGDGGNVPHAAKTTFRCSECDGYSYILKEQNCFKKYHTQVQLWSDNQVLVQYKENLKIILTTSLQDVKSGIQELFLLGLKSFIVQKQDSQFVELVDMATLERQQVETRFM</sequence>
<gene>
    <name evidence="1" type="ORF">OS493_018183</name>
</gene>
<organism evidence="1 2">
    <name type="scientific">Desmophyllum pertusum</name>
    <dbReference type="NCBI Taxonomy" id="174260"/>
    <lineage>
        <taxon>Eukaryota</taxon>
        <taxon>Metazoa</taxon>
        <taxon>Cnidaria</taxon>
        <taxon>Anthozoa</taxon>
        <taxon>Hexacorallia</taxon>
        <taxon>Scleractinia</taxon>
        <taxon>Caryophylliina</taxon>
        <taxon>Caryophylliidae</taxon>
        <taxon>Desmophyllum</taxon>
    </lineage>
</organism>
<dbReference type="Proteomes" id="UP001163046">
    <property type="component" value="Unassembled WGS sequence"/>
</dbReference>
<reference evidence="1" key="1">
    <citation type="submission" date="2023-01" db="EMBL/GenBank/DDBJ databases">
        <title>Genome assembly of the deep-sea coral Lophelia pertusa.</title>
        <authorList>
            <person name="Herrera S."/>
            <person name="Cordes E."/>
        </authorList>
    </citation>
    <scope>NUCLEOTIDE SEQUENCE</scope>
    <source>
        <strain evidence="1">USNM1676648</strain>
        <tissue evidence="1">Polyp</tissue>
    </source>
</reference>
<protein>
    <submittedName>
        <fullName evidence="1">Uncharacterized protein</fullName>
    </submittedName>
</protein>
<dbReference type="AlphaFoldDB" id="A0A9X0CME1"/>
<keyword evidence="2" id="KW-1185">Reference proteome</keyword>
<evidence type="ECO:0000313" key="1">
    <source>
        <dbReference type="EMBL" id="KAJ7360190.1"/>
    </source>
</evidence>
<evidence type="ECO:0000313" key="2">
    <source>
        <dbReference type="Proteomes" id="UP001163046"/>
    </source>
</evidence>
<accession>A0A9X0CME1</accession>
<dbReference type="EMBL" id="MU827311">
    <property type="protein sequence ID" value="KAJ7360190.1"/>
    <property type="molecule type" value="Genomic_DNA"/>
</dbReference>
<name>A0A9X0CME1_9CNID</name>
<proteinExistence type="predicted"/>